<comment type="caution">
    <text evidence="1">The sequence shown here is derived from an EMBL/GenBank/DDBJ whole genome shotgun (WGS) entry which is preliminary data.</text>
</comment>
<evidence type="ECO:0000313" key="2">
    <source>
        <dbReference type="Proteomes" id="UP000664628"/>
    </source>
</evidence>
<evidence type="ECO:0000313" key="1">
    <source>
        <dbReference type="EMBL" id="MBO0948865.1"/>
    </source>
</evidence>
<dbReference type="EMBL" id="JAFMYW010000002">
    <property type="protein sequence ID" value="MBO0948865.1"/>
    <property type="molecule type" value="Genomic_DNA"/>
</dbReference>
<dbReference type="Proteomes" id="UP000664628">
    <property type="component" value="Unassembled WGS sequence"/>
</dbReference>
<keyword evidence="2" id="KW-1185">Reference proteome</keyword>
<proteinExistence type="predicted"/>
<organism evidence="1 2">
    <name type="scientific">Fibrella forsythiae</name>
    <dbReference type="NCBI Taxonomy" id="2817061"/>
    <lineage>
        <taxon>Bacteria</taxon>
        <taxon>Pseudomonadati</taxon>
        <taxon>Bacteroidota</taxon>
        <taxon>Cytophagia</taxon>
        <taxon>Cytophagales</taxon>
        <taxon>Spirosomataceae</taxon>
        <taxon>Fibrella</taxon>
    </lineage>
</organism>
<accession>A0ABS3JFT7</accession>
<name>A0ABS3JFT7_9BACT</name>
<gene>
    <name evidence="1" type="ORF">J2I46_09750</name>
</gene>
<reference evidence="1 2" key="1">
    <citation type="submission" date="2021-03" db="EMBL/GenBank/DDBJ databases">
        <title>Fibrella sp. HMF5405 genome sequencing and assembly.</title>
        <authorList>
            <person name="Kang H."/>
            <person name="Kim H."/>
            <person name="Bae S."/>
            <person name="Joh K."/>
        </authorList>
    </citation>
    <scope>NUCLEOTIDE SEQUENCE [LARGE SCALE GENOMIC DNA]</scope>
    <source>
        <strain evidence="1 2">HMF5405</strain>
    </source>
</reference>
<protein>
    <submittedName>
        <fullName evidence="1">Uncharacterized protein</fullName>
    </submittedName>
</protein>
<sequence>MKSILAILLVHLMLGSSLLPGFGIDQSVKWVELANHYQQHRQTDTALGFFSFLMMHYDASSDHQKHPSHNHHNLPVAGQPLSISTPNPLRLDLTSVSLSVIHVAKATFFRKADLYAFTAIRSLINPPRR</sequence>
<dbReference type="RefSeq" id="WP_207328809.1">
    <property type="nucleotide sequence ID" value="NZ_JAFMYW010000002.1"/>
</dbReference>